<proteinExistence type="predicted"/>
<organism evidence="1">
    <name type="scientific">Dichomitus squalens</name>
    <dbReference type="NCBI Taxonomy" id="114155"/>
    <lineage>
        <taxon>Eukaryota</taxon>
        <taxon>Fungi</taxon>
        <taxon>Dikarya</taxon>
        <taxon>Basidiomycota</taxon>
        <taxon>Agaricomycotina</taxon>
        <taxon>Agaricomycetes</taxon>
        <taxon>Polyporales</taxon>
        <taxon>Polyporaceae</taxon>
        <taxon>Dichomitus</taxon>
    </lineage>
</organism>
<reference evidence="1" key="1">
    <citation type="submission" date="2019-01" db="EMBL/GenBank/DDBJ databases">
        <title>Draft genome sequences of three monokaryotic isolates of the white-rot basidiomycete fungus Dichomitus squalens.</title>
        <authorList>
            <consortium name="DOE Joint Genome Institute"/>
            <person name="Lopez S.C."/>
            <person name="Andreopoulos B."/>
            <person name="Pangilinan J."/>
            <person name="Lipzen A."/>
            <person name="Riley R."/>
            <person name="Ahrendt S."/>
            <person name="Ng V."/>
            <person name="Barry K."/>
            <person name="Daum C."/>
            <person name="Grigoriev I.V."/>
            <person name="Hilden K.S."/>
            <person name="Makela M.R."/>
            <person name="de Vries R.P."/>
        </authorList>
    </citation>
    <scope>NUCLEOTIDE SEQUENCE [LARGE SCALE GENOMIC DNA]</scope>
    <source>
        <strain evidence="1">OM18370.1</strain>
    </source>
</reference>
<dbReference type="OrthoDB" id="347435at2759"/>
<dbReference type="AlphaFoldDB" id="A0A4Q9MXJ1"/>
<protein>
    <submittedName>
        <fullName evidence="1">Uncharacterized protein</fullName>
    </submittedName>
</protein>
<name>A0A4Q9MXJ1_9APHY</name>
<dbReference type="Gene3D" id="3.40.50.300">
    <property type="entry name" value="P-loop containing nucleotide triphosphate hydrolases"/>
    <property type="match status" value="1"/>
</dbReference>
<dbReference type="Proteomes" id="UP000292957">
    <property type="component" value="Unassembled WGS sequence"/>
</dbReference>
<evidence type="ECO:0000313" key="1">
    <source>
        <dbReference type="EMBL" id="TBU31462.1"/>
    </source>
</evidence>
<accession>A0A4Q9MXJ1</accession>
<sequence length="139" mass="14854">MFSLRDARRSASYYLSVAVFSLDVLYLPQDGLVSLANAPLHNPILRGRSQPGTHDVPLGTEVLPKLKGINGLTGPDMQVELPSFDKSRYNGEGDRAPSGTIVRPPVDVALFEGWCVGNAPHSDAHDGPSSALIISPPTH</sequence>
<dbReference type="InterPro" id="IPR027417">
    <property type="entry name" value="P-loop_NTPase"/>
</dbReference>
<dbReference type="EMBL" id="ML143399">
    <property type="protein sequence ID" value="TBU31462.1"/>
    <property type="molecule type" value="Genomic_DNA"/>
</dbReference>
<gene>
    <name evidence="1" type="ORF">BD311DRAFT_776131</name>
</gene>